<dbReference type="AlphaFoldDB" id="A0AA39GQC4"/>
<dbReference type="PANTHER" id="PTHR12874:SF9">
    <property type="entry name" value="F-BOX ONLY PROTEIN 48"/>
    <property type="match status" value="1"/>
</dbReference>
<dbReference type="GO" id="GO:0005737">
    <property type="term" value="C:cytoplasm"/>
    <property type="evidence" value="ECO:0007669"/>
    <property type="project" value="TreeGrafter"/>
</dbReference>
<proteinExistence type="predicted"/>
<feature type="compositionally biased region" description="Basic residues" evidence="2">
    <location>
        <begin position="37"/>
        <end position="54"/>
    </location>
</feature>
<evidence type="ECO:0000256" key="1">
    <source>
        <dbReference type="ARBA" id="ARBA00022786"/>
    </source>
</evidence>
<accession>A0AA39GQC4</accession>
<dbReference type="InterPro" id="IPR001810">
    <property type="entry name" value="F-box_dom"/>
</dbReference>
<evidence type="ECO:0000259" key="3">
    <source>
        <dbReference type="PROSITE" id="PS50181"/>
    </source>
</evidence>
<dbReference type="PROSITE" id="PS50181">
    <property type="entry name" value="FBOX"/>
    <property type="match status" value="1"/>
</dbReference>
<sequence>MASDQTNPDLESFRQQWLSDLRSRDAPLPSQTAIHSTSRHANRTRSPISRRHKASVSTSKAQVDDDDELDYVPTLTFDGAPSQSDRTVADNVETPEPKQLVSALDHYEEAMEKEAQGNMGDSLHLYRRAYRMDQGVDRRYREKHFPAGFQNKAKPQAMPEAQDKITPSTALPIATQTQAHSESTPQVLSFGDLIASFASLQIEPAAPDVEGTEPPPCPIAHLPDELLVHILEDVAVFDVADFMRLSLVCKRFAYLVSQEQRVWRTICMSDRFGFPGMHHHWQQSIEWTPLEGELVQVSDQPSLSGEDPTSPRFISRNEMNRLQHADKLSLTLLMVPSQYQSWRAMFRSRPRIRFNGCYISTVNYIRTGVMSTNQATWGGAPIHIVTYYRYLRFFRDGTCISLTTTSEPVDVVHQVTKDLLQQHRDAPASSHLPSAVMKHALRGRWRLSSTLADDGEDQGPPISSTAPAAGAEGELFIETEGVGPKYIYRMDLALRSAGKAARNNKLVWKGFYSYNKLTDDWGEFQLKNDKPFFFSRVKSYGFGS</sequence>
<evidence type="ECO:0000313" key="5">
    <source>
        <dbReference type="Proteomes" id="UP001175261"/>
    </source>
</evidence>
<dbReference type="Pfam" id="PF12937">
    <property type="entry name" value="F-box-like"/>
    <property type="match status" value="1"/>
</dbReference>
<dbReference type="GO" id="GO:0031146">
    <property type="term" value="P:SCF-dependent proteasomal ubiquitin-dependent protein catabolic process"/>
    <property type="evidence" value="ECO:0007669"/>
    <property type="project" value="TreeGrafter"/>
</dbReference>
<gene>
    <name evidence="4" type="ORF">NLU13_1115</name>
</gene>
<keyword evidence="5" id="KW-1185">Reference proteome</keyword>
<dbReference type="InterPro" id="IPR045464">
    <property type="entry name" value="Hrt3/FBXO9_C"/>
</dbReference>
<evidence type="ECO:0000313" key="4">
    <source>
        <dbReference type="EMBL" id="KAK0391615.1"/>
    </source>
</evidence>
<dbReference type="Proteomes" id="UP001175261">
    <property type="component" value="Unassembled WGS sequence"/>
</dbReference>
<dbReference type="PANTHER" id="PTHR12874">
    <property type="entry name" value="F-BOX ONLY PROTEIN 48-RELATED"/>
    <property type="match status" value="1"/>
</dbReference>
<feature type="region of interest" description="Disordered" evidence="2">
    <location>
        <begin position="1"/>
        <end position="67"/>
    </location>
</feature>
<dbReference type="Gene3D" id="1.20.1280.50">
    <property type="match status" value="1"/>
</dbReference>
<keyword evidence="1" id="KW-0833">Ubl conjugation pathway</keyword>
<dbReference type="GO" id="GO:0019005">
    <property type="term" value="C:SCF ubiquitin ligase complex"/>
    <property type="evidence" value="ECO:0007669"/>
    <property type="project" value="TreeGrafter"/>
</dbReference>
<feature type="domain" description="F-box" evidence="3">
    <location>
        <begin position="216"/>
        <end position="266"/>
    </location>
</feature>
<reference evidence="4" key="1">
    <citation type="submission" date="2022-10" db="EMBL/GenBank/DDBJ databases">
        <title>Determination and structural analysis of whole genome sequence of Sarocladium strictum F4-1.</title>
        <authorList>
            <person name="Hu L."/>
            <person name="Jiang Y."/>
        </authorList>
    </citation>
    <scope>NUCLEOTIDE SEQUENCE</scope>
    <source>
        <strain evidence="4">F4-1</strain>
    </source>
</reference>
<feature type="compositionally biased region" description="Polar residues" evidence="2">
    <location>
        <begin position="1"/>
        <end position="18"/>
    </location>
</feature>
<name>A0AA39GQC4_SARSR</name>
<comment type="caution">
    <text evidence="4">The sequence shown here is derived from an EMBL/GenBank/DDBJ whole genome shotgun (WGS) entry which is preliminary data.</text>
</comment>
<evidence type="ECO:0000256" key="2">
    <source>
        <dbReference type="SAM" id="MobiDB-lite"/>
    </source>
</evidence>
<dbReference type="SUPFAM" id="SSF81383">
    <property type="entry name" value="F-box domain"/>
    <property type="match status" value="1"/>
</dbReference>
<dbReference type="InterPro" id="IPR036047">
    <property type="entry name" value="F-box-like_dom_sf"/>
</dbReference>
<organism evidence="4 5">
    <name type="scientific">Sarocladium strictum</name>
    <name type="common">Black bundle disease fungus</name>
    <name type="synonym">Acremonium strictum</name>
    <dbReference type="NCBI Taxonomy" id="5046"/>
    <lineage>
        <taxon>Eukaryota</taxon>
        <taxon>Fungi</taxon>
        <taxon>Dikarya</taxon>
        <taxon>Ascomycota</taxon>
        <taxon>Pezizomycotina</taxon>
        <taxon>Sordariomycetes</taxon>
        <taxon>Hypocreomycetidae</taxon>
        <taxon>Hypocreales</taxon>
        <taxon>Sarocladiaceae</taxon>
        <taxon>Sarocladium</taxon>
    </lineage>
</organism>
<protein>
    <recommendedName>
        <fullName evidence="3">F-box domain-containing protein</fullName>
    </recommendedName>
</protein>
<dbReference type="EMBL" id="JAPDFR010000001">
    <property type="protein sequence ID" value="KAK0391615.1"/>
    <property type="molecule type" value="Genomic_DNA"/>
</dbReference>
<dbReference type="Pfam" id="PF19270">
    <property type="entry name" value="FBO_C"/>
    <property type="match status" value="1"/>
</dbReference>